<dbReference type="Pfam" id="PF13347">
    <property type="entry name" value="MFS_2"/>
    <property type="match status" value="1"/>
</dbReference>
<feature type="transmembrane region" description="Helical" evidence="5">
    <location>
        <begin position="89"/>
        <end position="108"/>
    </location>
</feature>
<dbReference type="Gene3D" id="3.40.50.300">
    <property type="entry name" value="P-loop containing nucleotide triphosphate hydrolases"/>
    <property type="match status" value="1"/>
</dbReference>
<keyword evidence="8" id="KW-1185">Reference proteome</keyword>
<evidence type="ECO:0000256" key="4">
    <source>
        <dbReference type="ARBA" id="ARBA00023136"/>
    </source>
</evidence>
<dbReference type="NCBIfam" id="TIGR00792">
    <property type="entry name" value="gph"/>
    <property type="match status" value="1"/>
</dbReference>
<evidence type="ECO:0000313" key="7">
    <source>
        <dbReference type="EMBL" id="XAN05905.1"/>
    </source>
</evidence>
<organism evidence="7 8">
    <name type="scientific">Ammonicoccus fulvus</name>
    <dbReference type="NCBI Taxonomy" id="3138240"/>
    <lineage>
        <taxon>Bacteria</taxon>
        <taxon>Bacillati</taxon>
        <taxon>Actinomycetota</taxon>
        <taxon>Actinomycetes</taxon>
        <taxon>Propionibacteriales</taxon>
        <taxon>Propionibacteriaceae</taxon>
        <taxon>Ammonicoccus</taxon>
    </lineage>
</organism>
<name>A0ABZ3FM53_9ACTN</name>
<feature type="transmembrane region" description="Helical" evidence="5">
    <location>
        <begin position="341"/>
        <end position="363"/>
    </location>
</feature>
<proteinExistence type="predicted"/>
<feature type="transmembrane region" description="Helical" evidence="5">
    <location>
        <begin position="49"/>
        <end position="68"/>
    </location>
</feature>
<gene>
    <name evidence="7" type="ORF">AADG42_00805</name>
</gene>
<feature type="transmembrane region" description="Helical" evidence="5">
    <location>
        <begin position="198"/>
        <end position="218"/>
    </location>
</feature>
<dbReference type="Proteomes" id="UP001442841">
    <property type="component" value="Chromosome"/>
</dbReference>
<dbReference type="InterPro" id="IPR001927">
    <property type="entry name" value="Na/Gal_symport"/>
</dbReference>
<feature type="transmembrane region" description="Helical" evidence="5">
    <location>
        <begin position="437"/>
        <end position="458"/>
    </location>
</feature>
<dbReference type="PANTHER" id="PTHR11328:SF24">
    <property type="entry name" value="MAJOR FACILITATOR SUPERFAMILY (MFS) PROFILE DOMAIN-CONTAINING PROTEIN"/>
    <property type="match status" value="1"/>
</dbReference>
<dbReference type="EMBL" id="CP154795">
    <property type="protein sequence ID" value="XAN05905.1"/>
    <property type="molecule type" value="Genomic_DNA"/>
</dbReference>
<comment type="subcellular location">
    <subcellularLocation>
        <location evidence="1">Cell membrane</location>
        <topology evidence="1">Multi-pass membrane protein</topology>
    </subcellularLocation>
</comment>
<dbReference type="InterPro" id="IPR036259">
    <property type="entry name" value="MFS_trans_sf"/>
</dbReference>
<evidence type="ECO:0000256" key="1">
    <source>
        <dbReference type="ARBA" id="ARBA00004651"/>
    </source>
</evidence>
<keyword evidence="4 5" id="KW-0472">Membrane</keyword>
<feature type="transmembrane region" description="Helical" evidence="5">
    <location>
        <begin position="310"/>
        <end position="329"/>
    </location>
</feature>
<feature type="transmembrane region" description="Helical" evidence="5">
    <location>
        <begin position="114"/>
        <end position="137"/>
    </location>
</feature>
<sequence length="700" mass="75018">MSTPTSTAPPPSTQKLSNGRVISYALGDVANNLSFMMTSLFLMAYMTDIAGLTGAMAGTIYGVTKIWAGISDLIAGQTVDRANTRWGRLRPWLLWGSFPLAAVLVALFSTPASLSPAATIAWILLLDCAFQLCYSFVNIPYGSLSAAMTQSAVDRSRLAGARSIASSITGVVLAIAVAPQFGKDVLANTPEGELRLKFTIVIAIVAAVAVVLYLICFANTRETVQRPPGKVKMSETFKMIGKNQPLLVLCLGAVFLLGAMFTLMAVQMYYARTVLGGAANFIWLQLGNTVGTILIASFVPAITRKLGKRIGYVMCAMVAIVAYLIIANVPGPGADGSRSAALAVAIGAFVIYGIGVGGTNALMFSMQADTVDYGEWKSGTRAEGAAYSILSFVRKVGQGVGGWVGGIVIGMYGYTNDPARLADPEVARSVEQGIRVAAGYVPAGFAVLAALVIFFYPLTAAKHADIVRDLLARRTQASVADADSEVVDINTAGMLVAKRPVITINQQYGAGGIYVGERVAERLGVPFVGSRFTSKELESIDQAAEAEPTMNRWLWDFAHTSNADIDAAVRADAESNTRVVRQNTEEIIDHVKDDGGVILGRDATRVLAYMRGAYHVRLEAPVRVRIDRAAESAGISREVAAQRQSREDRMRNEMSARLMKYDATDPQYYDAVINTGDTSLDDVVDRIVADYRAKYPDLNN</sequence>
<dbReference type="Gene3D" id="1.20.1250.20">
    <property type="entry name" value="MFS general substrate transporter like domains"/>
    <property type="match status" value="2"/>
</dbReference>
<dbReference type="PANTHER" id="PTHR11328">
    <property type="entry name" value="MAJOR FACILITATOR SUPERFAMILY DOMAIN-CONTAINING PROTEIN"/>
    <property type="match status" value="1"/>
</dbReference>
<dbReference type="SUPFAM" id="SSF103473">
    <property type="entry name" value="MFS general substrate transporter"/>
    <property type="match status" value="1"/>
</dbReference>
<evidence type="ECO:0000313" key="8">
    <source>
        <dbReference type="Proteomes" id="UP001442841"/>
    </source>
</evidence>
<dbReference type="CDD" id="cd17332">
    <property type="entry name" value="MFS_MelB_like"/>
    <property type="match status" value="1"/>
</dbReference>
<protein>
    <submittedName>
        <fullName evidence="7">Glycoside-pentoside-hexuronide (GPH):cation symporter</fullName>
    </submittedName>
</protein>
<dbReference type="InterPro" id="IPR020846">
    <property type="entry name" value="MFS_dom"/>
</dbReference>
<dbReference type="RefSeq" id="WP_425307340.1">
    <property type="nucleotide sequence ID" value="NZ_CP154795.1"/>
</dbReference>
<evidence type="ECO:0000259" key="6">
    <source>
        <dbReference type="PROSITE" id="PS50850"/>
    </source>
</evidence>
<feature type="transmembrane region" description="Helical" evidence="5">
    <location>
        <begin position="246"/>
        <end position="270"/>
    </location>
</feature>
<dbReference type="InterPro" id="IPR039672">
    <property type="entry name" value="MFS_2"/>
</dbReference>
<reference evidence="7 8" key="1">
    <citation type="submission" date="2024-04" db="EMBL/GenBank/DDBJ databases">
        <title>Isolation of an actinomycete strain from pig manure.</title>
        <authorList>
            <person name="Gong T."/>
            <person name="Yu Z."/>
            <person name="An M."/>
            <person name="Wei C."/>
            <person name="Yang W."/>
            <person name="Liu L."/>
        </authorList>
    </citation>
    <scope>NUCLEOTIDE SEQUENCE [LARGE SCALE GENOMIC DNA]</scope>
    <source>
        <strain evidence="7 8">ZF39</strain>
    </source>
</reference>
<evidence type="ECO:0000256" key="3">
    <source>
        <dbReference type="ARBA" id="ARBA00022989"/>
    </source>
</evidence>
<feature type="domain" description="Major facilitator superfamily (MFS) profile" evidence="6">
    <location>
        <begin position="20"/>
        <end position="461"/>
    </location>
</feature>
<dbReference type="Pfam" id="PF13189">
    <property type="entry name" value="Cytidylate_kin2"/>
    <property type="match status" value="1"/>
</dbReference>
<dbReference type="InterPro" id="IPR027417">
    <property type="entry name" value="P-loop_NTPase"/>
</dbReference>
<feature type="transmembrane region" description="Helical" evidence="5">
    <location>
        <begin position="282"/>
        <end position="303"/>
    </location>
</feature>
<accession>A0ABZ3FM53</accession>
<keyword evidence="3 5" id="KW-1133">Transmembrane helix</keyword>
<evidence type="ECO:0000256" key="5">
    <source>
        <dbReference type="SAM" id="Phobius"/>
    </source>
</evidence>
<feature type="transmembrane region" description="Helical" evidence="5">
    <location>
        <begin position="158"/>
        <end position="178"/>
    </location>
</feature>
<dbReference type="SUPFAM" id="SSF52540">
    <property type="entry name" value="P-loop containing nucleoside triphosphate hydrolases"/>
    <property type="match status" value="1"/>
</dbReference>
<evidence type="ECO:0000256" key="2">
    <source>
        <dbReference type="ARBA" id="ARBA00022692"/>
    </source>
</evidence>
<dbReference type="PROSITE" id="PS50850">
    <property type="entry name" value="MFS"/>
    <property type="match status" value="1"/>
</dbReference>
<keyword evidence="2 5" id="KW-0812">Transmembrane</keyword>